<sequence>ENSPPRKKTKEDDSMKPKHGSPSAVLRLEFDIEDDGFDAEGRFSSEAELNGTKWKLWVKQEECSPFVEVYLLRRTCDPGLWSIDVSAEFRIVGRGGVAHRVQKLNETFHNGQARGGCDKFIRSNEFTYNEDSELLTDDFKLVIEVEFSLSNFVGISSAFDFTDPADPRHNVSLVFDTDEKIHASKQILAIHSPVFNVMFFGDFAEKNK</sequence>
<evidence type="ECO:0000313" key="4">
    <source>
        <dbReference type="Proteomes" id="UP001328107"/>
    </source>
</evidence>
<dbReference type="Gene3D" id="2.60.210.10">
    <property type="entry name" value="Apoptosis, Tumor Necrosis Factor Receptor Associated Protein 2, Chain A"/>
    <property type="match status" value="1"/>
</dbReference>
<dbReference type="InterPro" id="IPR002083">
    <property type="entry name" value="MATH/TRAF_dom"/>
</dbReference>
<dbReference type="InterPro" id="IPR000210">
    <property type="entry name" value="BTB/POZ_dom"/>
</dbReference>
<dbReference type="Pfam" id="PF00917">
    <property type="entry name" value="MATH"/>
    <property type="match status" value="1"/>
</dbReference>
<dbReference type="PANTHER" id="PTHR47022">
    <property type="entry name" value="BTB AND MATH DOMAIN-CONTAINING PROTEIN 36-RELATED"/>
    <property type="match status" value="1"/>
</dbReference>
<organism evidence="3 4">
    <name type="scientific">Pristionchus mayeri</name>
    <dbReference type="NCBI Taxonomy" id="1317129"/>
    <lineage>
        <taxon>Eukaryota</taxon>
        <taxon>Metazoa</taxon>
        <taxon>Ecdysozoa</taxon>
        <taxon>Nematoda</taxon>
        <taxon>Chromadorea</taxon>
        <taxon>Rhabditida</taxon>
        <taxon>Rhabditina</taxon>
        <taxon>Diplogasteromorpha</taxon>
        <taxon>Diplogasteroidea</taxon>
        <taxon>Neodiplogasteridae</taxon>
        <taxon>Pristionchus</taxon>
    </lineage>
</organism>
<reference evidence="4" key="1">
    <citation type="submission" date="2022-10" db="EMBL/GenBank/DDBJ databases">
        <title>Genome assembly of Pristionchus species.</title>
        <authorList>
            <person name="Yoshida K."/>
            <person name="Sommer R.J."/>
        </authorList>
    </citation>
    <scope>NUCLEOTIDE SEQUENCE [LARGE SCALE GENOMIC DNA]</scope>
    <source>
        <strain evidence="4">RS5460</strain>
    </source>
</reference>
<dbReference type="EMBL" id="BTRK01000005">
    <property type="protein sequence ID" value="GMR54682.1"/>
    <property type="molecule type" value="Genomic_DNA"/>
</dbReference>
<name>A0AAN5D2S5_9BILA</name>
<dbReference type="Pfam" id="PF00651">
    <property type="entry name" value="BTB"/>
    <property type="match status" value="1"/>
</dbReference>
<protein>
    <recommendedName>
        <fullName evidence="2">BTB domain-containing protein</fullName>
    </recommendedName>
</protein>
<dbReference type="InterPro" id="IPR008974">
    <property type="entry name" value="TRAF-like"/>
</dbReference>
<dbReference type="PROSITE" id="PS50097">
    <property type="entry name" value="BTB"/>
    <property type="match status" value="1"/>
</dbReference>
<evidence type="ECO:0000313" key="3">
    <source>
        <dbReference type="EMBL" id="GMR54682.1"/>
    </source>
</evidence>
<keyword evidence="4" id="KW-1185">Reference proteome</keyword>
<evidence type="ECO:0000256" key="1">
    <source>
        <dbReference type="SAM" id="MobiDB-lite"/>
    </source>
</evidence>
<dbReference type="CDD" id="cd00121">
    <property type="entry name" value="MATH"/>
    <property type="match status" value="1"/>
</dbReference>
<feature type="non-terminal residue" evidence="3">
    <location>
        <position position="1"/>
    </location>
</feature>
<comment type="caution">
    <text evidence="3">The sequence shown here is derived from an EMBL/GenBank/DDBJ whole genome shotgun (WGS) entry which is preliminary data.</text>
</comment>
<accession>A0AAN5D2S5</accession>
<dbReference type="InterPro" id="IPR011333">
    <property type="entry name" value="SKP1/BTB/POZ_sf"/>
</dbReference>
<proteinExistence type="predicted"/>
<dbReference type="AlphaFoldDB" id="A0AAN5D2S5"/>
<feature type="non-terminal residue" evidence="3">
    <location>
        <position position="208"/>
    </location>
</feature>
<dbReference type="Gene3D" id="3.30.710.10">
    <property type="entry name" value="Potassium Channel Kv1.1, Chain A"/>
    <property type="match status" value="1"/>
</dbReference>
<feature type="region of interest" description="Disordered" evidence="1">
    <location>
        <begin position="1"/>
        <end position="22"/>
    </location>
</feature>
<evidence type="ECO:0000259" key="2">
    <source>
        <dbReference type="PROSITE" id="PS50097"/>
    </source>
</evidence>
<dbReference type="SUPFAM" id="SSF49599">
    <property type="entry name" value="TRAF domain-like"/>
    <property type="match status" value="1"/>
</dbReference>
<dbReference type="PANTHER" id="PTHR47022:SF1">
    <property type="entry name" value="BTB AND MATH DOMAIN-CONTAINING PROTEIN 36-RELATED"/>
    <property type="match status" value="1"/>
</dbReference>
<dbReference type="Proteomes" id="UP001328107">
    <property type="component" value="Unassembled WGS sequence"/>
</dbReference>
<gene>
    <name evidence="3" type="ORF">PMAYCL1PPCAC_24877</name>
</gene>
<feature type="domain" description="BTB" evidence="2">
    <location>
        <begin position="169"/>
        <end position="208"/>
    </location>
</feature>
<dbReference type="SUPFAM" id="SSF54695">
    <property type="entry name" value="POZ domain"/>
    <property type="match status" value="1"/>
</dbReference>
<dbReference type="CDD" id="cd18186">
    <property type="entry name" value="BTB_POZ_ZBTB_KLHL-like"/>
    <property type="match status" value="1"/>
</dbReference>